<dbReference type="EMBL" id="JACRTF010000001">
    <property type="protein sequence ID" value="MBC8591908.1"/>
    <property type="molecule type" value="Genomic_DNA"/>
</dbReference>
<dbReference type="PANTHER" id="PTHR31120:SF6">
    <property type="entry name" value="METALLOPROTEASE TIKI HOMOLOG"/>
    <property type="match status" value="1"/>
</dbReference>
<evidence type="ECO:0000256" key="12">
    <source>
        <dbReference type="ARBA" id="ARBA00023180"/>
    </source>
</evidence>
<evidence type="ECO:0000256" key="11">
    <source>
        <dbReference type="ARBA" id="ARBA00023136"/>
    </source>
</evidence>
<keyword evidence="6" id="KW-0479">Metal-binding</keyword>
<keyword evidence="8" id="KW-0378">Hydrolase</keyword>
<evidence type="ECO:0000256" key="7">
    <source>
        <dbReference type="ARBA" id="ARBA00022729"/>
    </source>
</evidence>
<dbReference type="RefSeq" id="WP_262433125.1">
    <property type="nucleotide sequence ID" value="NZ_JACRTF010000001.1"/>
</dbReference>
<evidence type="ECO:0000256" key="6">
    <source>
        <dbReference type="ARBA" id="ARBA00022723"/>
    </source>
</evidence>
<keyword evidence="5" id="KW-0812">Transmembrane</keyword>
<dbReference type="InterPro" id="IPR002816">
    <property type="entry name" value="TraB/PrgY/GumN_fam"/>
</dbReference>
<evidence type="ECO:0000256" key="10">
    <source>
        <dbReference type="ARBA" id="ARBA00023049"/>
    </source>
</evidence>
<evidence type="ECO:0000313" key="14">
    <source>
        <dbReference type="Proteomes" id="UP000651085"/>
    </source>
</evidence>
<evidence type="ECO:0000256" key="4">
    <source>
        <dbReference type="ARBA" id="ARBA00022670"/>
    </source>
</evidence>
<dbReference type="GO" id="GO:0016020">
    <property type="term" value="C:membrane"/>
    <property type="evidence" value="ECO:0007669"/>
    <property type="project" value="UniProtKB-SubCell"/>
</dbReference>
<dbReference type="GO" id="GO:0006508">
    <property type="term" value="P:proteolysis"/>
    <property type="evidence" value="ECO:0007669"/>
    <property type="project" value="UniProtKB-KW"/>
</dbReference>
<dbReference type="CDD" id="cd14789">
    <property type="entry name" value="Tiki"/>
    <property type="match status" value="1"/>
</dbReference>
<dbReference type="PANTHER" id="PTHR31120">
    <property type="entry name" value="METALLOPROTEASE TIKI"/>
    <property type="match status" value="1"/>
</dbReference>
<dbReference type="AlphaFoldDB" id="A0A926F0N6"/>
<dbReference type="InterPro" id="IPR040230">
    <property type="entry name" value="TIKI1/2-like"/>
</dbReference>
<comment type="cofactor">
    <cofactor evidence="1">
        <name>Mn(2+)</name>
        <dbReference type="ChEBI" id="CHEBI:29035"/>
    </cofactor>
</comment>
<sequence length="291" mass="33087">MKTTLGILFLCCFTLSVNAQLLWKISGNGLKEPSYIMGTHHLAPLSIKDSIQGLQAALDQTQQVYGELKMSDMQNPAMAATMQKYITTDTDTTFKSLFTVAEYELINNCTKENLKFDIDMMPKIKPAFLSNNLMVILYMKHVGDFNPQEQMDTYFQTKAAESEKKVDGLETMNFQFDLLFNRSSLKRQAEVLLCMMNNIDNNIDLTKRLTSAYMMQDLNTMEKIANEEECGMTQQEKDNLIDNRNKNWADKLPEIMQTAPTFIAVGALHLVGKNGLLSLLKQQNYTVEPVK</sequence>
<keyword evidence="11" id="KW-0472">Membrane</keyword>
<name>A0A926F0N6_9BACT</name>
<keyword evidence="9" id="KW-1133">Transmembrane helix</keyword>
<keyword evidence="7" id="KW-0732">Signal</keyword>
<gene>
    <name evidence="13" type="ORF">H8744_01360</name>
</gene>
<proteinExistence type="predicted"/>
<evidence type="ECO:0000256" key="5">
    <source>
        <dbReference type="ARBA" id="ARBA00022692"/>
    </source>
</evidence>
<dbReference type="GO" id="GO:0046872">
    <property type="term" value="F:metal ion binding"/>
    <property type="evidence" value="ECO:0007669"/>
    <property type="project" value="UniProtKB-KW"/>
</dbReference>
<dbReference type="GO" id="GO:0004222">
    <property type="term" value="F:metalloendopeptidase activity"/>
    <property type="evidence" value="ECO:0007669"/>
    <property type="project" value="TreeGrafter"/>
</dbReference>
<keyword evidence="12" id="KW-0325">Glycoprotein</keyword>
<evidence type="ECO:0000256" key="8">
    <source>
        <dbReference type="ARBA" id="ARBA00022801"/>
    </source>
</evidence>
<keyword evidence="10" id="KW-0482">Metalloprotease</keyword>
<dbReference type="GO" id="GO:0030178">
    <property type="term" value="P:negative regulation of Wnt signaling pathway"/>
    <property type="evidence" value="ECO:0007669"/>
    <property type="project" value="InterPro"/>
</dbReference>
<comment type="subcellular location">
    <subcellularLocation>
        <location evidence="3">Membrane</location>
        <topology evidence="3">Single-pass type I membrane protein</topology>
    </subcellularLocation>
</comment>
<evidence type="ECO:0000256" key="9">
    <source>
        <dbReference type="ARBA" id="ARBA00022989"/>
    </source>
</evidence>
<protein>
    <submittedName>
        <fullName evidence="13">TraB/GumN family protein</fullName>
    </submittedName>
</protein>
<keyword evidence="4" id="KW-0645">Protease</keyword>
<dbReference type="Pfam" id="PF01963">
    <property type="entry name" value="TraB_PrgY_gumN"/>
    <property type="match status" value="1"/>
</dbReference>
<evidence type="ECO:0000256" key="2">
    <source>
        <dbReference type="ARBA" id="ARBA00001941"/>
    </source>
</evidence>
<comment type="cofactor">
    <cofactor evidence="2">
        <name>Co(2+)</name>
        <dbReference type="ChEBI" id="CHEBI:48828"/>
    </cofactor>
</comment>
<evidence type="ECO:0000256" key="1">
    <source>
        <dbReference type="ARBA" id="ARBA00001936"/>
    </source>
</evidence>
<evidence type="ECO:0000313" key="13">
    <source>
        <dbReference type="EMBL" id="MBC8591908.1"/>
    </source>
</evidence>
<accession>A0A926F0N6</accession>
<keyword evidence="14" id="KW-1185">Reference proteome</keyword>
<reference evidence="13" key="1">
    <citation type="submission" date="2020-08" db="EMBL/GenBank/DDBJ databases">
        <title>Genome public.</title>
        <authorList>
            <person name="Liu C."/>
            <person name="Sun Q."/>
        </authorList>
    </citation>
    <scope>NUCLEOTIDE SEQUENCE</scope>
    <source>
        <strain evidence="13">N12</strain>
    </source>
</reference>
<evidence type="ECO:0000256" key="3">
    <source>
        <dbReference type="ARBA" id="ARBA00004479"/>
    </source>
</evidence>
<dbReference type="Proteomes" id="UP000651085">
    <property type="component" value="Unassembled WGS sequence"/>
</dbReference>
<comment type="caution">
    <text evidence="13">The sequence shown here is derived from an EMBL/GenBank/DDBJ whole genome shotgun (WGS) entry which is preliminary data.</text>
</comment>
<organism evidence="13 14">
    <name type="scientific">Jilunia laotingensis</name>
    <dbReference type="NCBI Taxonomy" id="2763675"/>
    <lineage>
        <taxon>Bacteria</taxon>
        <taxon>Pseudomonadati</taxon>
        <taxon>Bacteroidota</taxon>
        <taxon>Bacteroidia</taxon>
        <taxon>Bacteroidales</taxon>
        <taxon>Bacteroidaceae</taxon>
        <taxon>Jilunia</taxon>
    </lineage>
</organism>